<keyword evidence="9" id="KW-1185">Reference proteome</keyword>
<dbReference type="GeneID" id="20200246"/>
<proteinExistence type="predicted"/>
<evidence type="ECO:0000256" key="1">
    <source>
        <dbReference type="ARBA" id="ARBA00004370"/>
    </source>
</evidence>
<comment type="subcellular location">
    <subcellularLocation>
        <location evidence="1">Membrane</location>
    </subcellularLocation>
</comment>
<dbReference type="GO" id="GO:0038023">
    <property type="term" value="F:signaling receptor activity"/>
    <property type="evidence" value="ECO:0000318"/>
    <property type="project" value="GO_Central"/>
</dbReference>
<dbReference type="EMBL" id="AMQM01001478">
    <property type="status" value="NOT_ANNOTATED_CDS"/>
    <property type="molecule type" value="Genomic_DNA"/>
</dbReference>
<gene>
    <name evidence="8" type="primary">20200246</name>
    <name evidence="7" type="ORF">HELRODRAFT_163856</name>
</gene>
<keyword evidence="3 5" id="KW-1133">Transmembrane helix</keyword>
<organism evidence="8 9">
    <name type="scientific">Helobdella robusta</name>
    <name type="common">Californian leech</name>
    <dbReference type="NCBI Taxonomy" id="6412"/>
    <lineage>
        <taxon>Eukaryota</taxon>
        <taxon>Metazoa</taxon>
        <taxon>Spiralia</taxon>
        <taxon>Lophotrochozoa</taxon>
        <taxon>Annelida</taxon>
        <taxon>Clitellata</taxon>
        <taxon>Hirudinea</taxon>
        <taxon>Rhynchobdellida</taxon>
        <taxon>Glossiphoniidae</taxon>
        <taxon>Helobdella</taxon>
    </lineage>
</organism>
<evidence type="ECO:0000313" key="8">
    <source>
        <dbReference type="EnsemblMetazoa" id="HelroP163856"/>
    </source>
</evidence>
<keyword evidence="2 5" id="KW-0812">Transmembrane</keyword>
<dbReference type="Proteomes" id="UP000015101">
    <property type="component" value="Unassembled WGS sequence"/>
</dbReference>
<name>T1EUJ6_HELRO</name>
<dbReference type="GO" id="GO:0017046">
    <property type="term" value="F:peptide hormone binding"/>
    <property type="evidence" value="ECO:0000318"/>
    <property type="project" value="GO_Central"/>
</dbReference>
<feature type="transmembrane region" description="Helical" evidence="5">
    <location>
        <begin position="52"/>
        <end position="72"/>
    </location>
</feature>
<dbReference type="EMBL" id="KB097495">
    <property type="protein sequence ID" value="ESN96746.1"/>
    <property type="molecule type" value="Genomic_DNA"/>
</dbReference>
<dbReference type="AlphaFoldDB" id="T1EUJ6"/>
<evidence type="ECO:0000256" key="3">
    <source>
        <dbReference type="ARBA" id="ARBA00022989"/>
    </source>
</evidence>
<dbReference type="PANTHER" id="PTHR44755">
    <property type="entry name" value="NATRIURETIC PEPTIDE RECEPTOR 3-RELATED"/>
    <property type="match status" value="1"/>
</dbReference>
<evidence type="ECO:0000256" key="5">
    <source>
        <dbReference type="SAM" id="Phobius"/>
    </source>
</evidence>
<reference evidence="7 9" key="2">
    <citation type="journal article" date="2013" name="Nature">
        <title>Insights into bilaterian evolution from three spiralian genomes.</title>
        <authorList>
            <person name="Simakov O."/>
            <person name="Marletaz F."/>
            <person name="Cho S.J."/>
            <person name="Edsinger-Gonzales E."/>
            <person name="Havlak P."/>
            <person name="Hellsten U."/>
            <person name="Kuo D.H."/>
            <person name="Larsson T."/>
            <person name="Lv J."/>
            <person name="Arendt D."/>
            <person name="Savage R."/>
            <person name="Osoegawa K."/>
            <person name="de Jong P."/>
            <person name="Grimwood J."/>
            <person name="Chapman J.A."/>
            <person name="Shapiro H."/>
            <person name="Aerts A."/>
            <person name="Otillar R.P."/>
            <person name="Terry A.Y."/>
            <person name="Boore J.L."/>
            <person name="Grigoriev I.V."/>
            <person name="Lindberg D.R."/>
            <person name="Seaver E.C."/>
            <person name="Weisblat D.A."/>
            <person name="Putnam N.H."/>
            <person name="Rokhsar D.S."/>
        </authorList>
    </citation>
    <scope>NUCLEOTIDE SEQUENCE</scope>
</reference>
<evidence type="ECO:0000256" key="4">
    <source>
        <dbReference type="ARBA" id="ARBA00023136"/>
    </source>
</evidence>
<dbReference type="PANTHER" id="PTHR44755:SF8">
    <property type="entry name" value="RECEPTOR LIGAND BINDING REGION DOMAIN-CONTAINING PROTEIN"/>
    <property type="match status" value="1"/>
</dbReference>
<dbReference type="GO" id="GO:0016020">
    <property type="term" value="C:membrane"/>
    <property type="evidence" value="ECO:0007669"/>
    <property type="project" value="UniProtKB-SubCell"/>
</dbReference>
<reference evidence="9" key="1">
    <citation type="submission" date="2012-12" db="EMBL/GenBank/DDBJ databases">
        <authorList>
            <person name="Hellsten U."/>
            <person name="Grimwood J."/>
            <person name="Chapman J.A."/>
            <person name="Shapiro H."/>
            <person name="Aerts A."/>
            <person name="Otillar R.P."/>
            <person name="Terry A.Y."/>
            <person name="Boore J.L."/>
            <person name="Simakov O."/>
            <person name="Marletaz F."/>
            <person name="Cho S.-J."/>
            <person name="Edsinger-Gonzales E."/>
            <person name="Havlak P."/>
            <person name="Kuo D.-H."/>
            <person name="Larsson T."/>
            <person name="Lv J."/>
            <person name="Arendt D."/>
            <person name="Savage R."/>
            <person name="Osoegawa K."/>
            <person name="de Jong P."/>
            <person name="Lindberg D.R."/>
            <person name="Seaver E.C."/>
            <person name="Weisblat D.A."/>
            <person name="Putnam N.H."/>
            <person name="Grigoriev I.V."/>
            <person name="Rokhsar D.S."/>
        </authorList>
    </citation>
    <scope>NUCLEOTIDE SEQUENCE</scope>
</reference>
<dbReference type="HOGENOM" id="CLU_783645_0_0_1"/>
<dbReference type="EnsemblMetazoa" id="HelroT163856">
    <property type="protein sequence ID" value="HelroP163856"/>
    <property type="gene ID" value="HelroG163856"/>
</dbReference>
<dbReference type="CTD" id="20200246"/>
<sequence length="354" mass="40545">MNKFYFEGFHKKILQVFSSSPTSNPRAFSSQYFPALIMFFNSSPFVYNVSNFYYYISKISLLFIHISILLILPPSPSSSSSPDVYEYEHITIGVTVSTVNQDLVANALQGGYNKSQMDNIYRGNYSMKVRAIDRCEGMLGMSEALTFILNNSVDVIFGAYCTANCISTAQAANYYDVAYFPLNCFDPTLDNSTVYSTVLRFFGSLTAFSASFAAYFQRYQWKNVAIMSDGLDFCNFAFKSIQNFLRVDSVKIAEIVQVPQIIVPENVSYLMKIRRSARIIIFCHTNYTAFQQIMYQAQDFGMTDPAQYVWITFFNIYLGFPFNILLYPWLPTNSTLTDNYRKQAFYALKIVSIF</sequence>
<dbReference type="KEGG" id="hro:HELRODRAFT_163856"/>
<evidence type="ECO:0000259" key="6">
    <source>
        <dbReference type="Pfam" id="PF01094"/>
    </source>
</evidence>
<dbReference type="Pfam" id="PF01094">
    <property type="entry name" value="ANF_receptor"/>
    <property type="match status" value="1"/>
</dbReference>
<evidence type="ECO:0000313" key="9">
    <source>
        <dbReference type="Proteomes" id="UP000015101"/>
    </source>
</evidence>
<reference evidence="8" key="3">
    <citation type="submission" date="2015-06" db="UniProtKB">
        <authorList>
            <consortium name="EnsemblMetazoa"/>
        </authorList>
    </citation>
    <scope>IDENTIFICATION</scope>
</reference>
<dbReference type="InterPro" id="IPR028082">
    <property type="entry name" value="Peripla_BP_I"/>
</dbReference>
<evidence type="ECO:0000256" key="2">
    <source>
        <dbReference type="ARBA" id="ARBA00022692"/>
    </source>
</evidence>
<protein>
    <recommendedName>
        <fullName evidence="6">Receptor ligand binding region domain-containing protein</fullName>
    </recommendedName>
</protein>
<evidence type="ECO:0000313" key="7">
    <source>
        <dbReference type="EMBL" id="ESN96746.1"/>
    </source>
</evidence>
<dbReference type="InterPro" id="IPR052612">
    <property type="entry name" value="ANP_Clearance_Receptor"/>
</dbReference>
<feature type="transmembrane region" description="Helical" evidence="5">
    <location>
        <begin position="308"/>
        <end position="330"/>
    </location>
</feature>
<dbReference type="InterPro" id="IPR001828">
    <property type="entry name" value="ANF_lig-bd_rcpt"/>
</dbReference>
<keyword evidence="4 5" id="KW-0472">Membrane</keyword>
<dbReference type="SUPFAM" id="SSF53822">
    <property type="entry name" value="Periplasmic binding protein-like I"/>
    <property type="match status" value="1"/>
</dbReference>
<dbReference type="OrthoDB" id="1890790at2759"/>
<dbReference type="InParanoid" id="T1EUJ6"/>
<dbReference type="GO" id="GO:0007165">
    <property type="term" value="P:signal transduction"/>
    <property type="evidence" value="ECO:0000318"/>
    <property type="project" value="GO_Central"/>
</dbReference>
<accession>T1EUJ6</accession>
<dbReference type="RefSeq" id="XP_009025860.1">
    <property type="nucleotide sequence ID" value="XM_009027612.1"/>
</dbReference>
<feature type="domain" description="Receptor ligand binding region" evidence="6">
    <location>
        <begin position="132"/>
        <end position="326"/>
    </location>
</feature>
<dbReference type="Gene3D" id="3.40.50.2300">
    <property type="match status" value="2"/>
</dbReference>